<keyword evidence="3" id="KW-1185">Reference proteome</keyword>
<gene>
    <name evidence="2" type="ORF">KC19_VG121100</name>
</gene>
<sequence length="174" mass="19610">MTGLVQHMVHIYDDMVGNAYDDQDNVEVQHAQDPGEQQLGGNERGRDEDFRRDIPNVEREPAGREDVLGNDNLPAMDNAPPSQKQLLEESARTPLLWIRFNTAWGHSVTPQLPSHPRRLQQPVNELFLILSISLLSTANSLPRNEYKASKILKQLGLAYDTIHCCPGLDTCILF</sequence>
<comment type="caution">
    <text evidence="2">The sequence shown here is derived from an EMBL/GenBank/DDBJ whole genome shotgun (WGS) entry which is preliminary data.</text>
</comment>
<dbReference type="Proteomes" id="UP000822688">
    <property type="component" value="Chromosome V"/>
</dbReference>
<reference evidence="2" key="1">
    <citation type="submission" date="2020-06" db="EMBL/GenBank/DDBJ databases">
        <title>WGS assembly of Ceratodon purpureus strain R40.</title>
        <authorList>
            <person name="Carey S.B."/>
            <person name="Jenkins J."/>
            <person name="Shu S."/>
            <person name="Lovell J.T."/>
            <person name="Sreedasyam A."/>
            <person name="Maumus F."/>
            <person name="Tiley G.P."/>
            <person name="Fernandez-Pozo N."/>
            <person name="Barry K."/>
            <person name="Chen C."/>
            <person name="Wang M."/>
            <person name="Lipzen A."/>
            <person name="Daum C."/>
            <person name="Saski C.A."/>
            <person name="Payton A.C."/>
            <person name="Mcbreen J.C."/>
            <person name="Conrad R.E."/>
            <person name="Kollar L.M."/>
            <person name="Olsson S."/>
            <person name="Huttunen S."/>
            <person name="Landis J.B."/>
            <person name="Wickett N.J."/>
            <person name="Johnson M.G."/>
            <person name="Rensing S.A."/>
            <person name="Grimwood J."/>
            <person name="Schmutz J."/>
            <person name="Mcdaniel S.F."/>
        </authorList>
    </citation>
    <scope>NUCLEOTIDE SEQUENCE</scope>
    <source>
        <strain evidence="2">R40</strain>
    </source>
</reference>
<accession>A0A8T0HPQ5</accession>
<organism evidence="2 3">
    <name type="scientific">Ceratodon purpureus</name>
    <name type="common">Fire moss</name>
    <name type="synonym">Dicranum purpureum</name>
    <dbReference type="NCBI Taxonomy" id="3225"/>
    <lineage>
        <taxon>Eukaryota</taxon>
        <taxon>Viridiplantae</taxon>
        <taxon>Streptophyta</taxon>
        <taxon>Embryophyta</taxon>
        <taxon>Bryophyta</taxon>
        <taxon>Bryophytina</taxon>
        <taxon>Bryopsida</taxon>
        <taxon>Dicranidae</taxon>
        <taxon>Pseudoditrichales</taxon>
        <taxon>Ditrichaceae</taxon>
        <taxon>Ceratodon</taxon>
    </lineage>
</organism>
<proteinExistence type="predicted"/>
<feature type="compositionally biased region" description="Basic and acidic residues" evidence="1">
    <location>
        <begin position="43"/>
        <end position="67"/>
    </location>
</feature>
<evidence type="ECO:0000256" key="1">
    <source>
        <dbReference type="SAM" id="MobiDB-lite"/>
    </source>
</evidence>
<feature type="region of interest" description="Disordered" evidence="1">
    <location>
        <begin position="31"/>
        <end position="82"/>
    </location>
</feature>
<protein>
    <submittedName>
        <fullName evidence="2">Uncharacterized protein</fullName>
    </submittedName>
</protein>
<evidence type="ECO:0000313" key="3">
    <source>
        <dbReference type="Proteomes" id="UP000822688"/>
    </source>
</evidence>
<dbReference type="AlphaFoldDB" id="A0A8T0HPQ5"/>
<dbReference type="EMBL" id="CM026426">
    <property type="protein sequence ID" value="KAG0572735.1"/>
    <property type="molecule type" value="Genomic_DNA"/>
</dbReference>
<evidence type="ECO:0000313" key="2">
    <source>
        <dbReference type="EMBL" id="KAG0572735.1"/>
    </source>
</evidence>
<name>A0A8T0HPQ5_CERPU</name>